<proteinExistence type="predicted"/>
<evidence type="ECO:0000256" key="1">
    <source>
        <dbReference type="SAM" id="MobiDB-lite"/>
    </source>
</evidence>
<gene>
    <name evidence="2" type="ORF">D4764_09G0004980</name>
</gene>
<name>A0A5C6MKX0_9TELE</name>
<evidence type="ECO:0000313" key="3">
    <source>
        <dbReference type="Proteomes" id="UP000324091"/>
    </source>
</evidence>
<comment type="caution">
    <text evidence="2">The sequence shown here is derived from an EMBL/GenBank/DDBJ whole genome shotgun (WGS) entry which is preliminary data.</text>
</comment>
<accession>A0A5C6MKX0</accession>
<keyword evidence="3" id="KW-1185">Reference proteome</keyword>
<organism evidence="2 3">
    <name type="scientific">Takifugu flavidus</name>
    <name type="common">sansaifugu</name>
    <dbReference type="NCBI Taxonomy" id="433684"/>
    <lineage>
        <taxon>Eukaryota</taxon>
        <taxon>Metazoa</taxon>
        <taxon>Chordata</taxon>
        <taxon>Craniata</taxon>
        <taxon>Vertebrata</taxon>
        <taxon>Euteleostomi</taxon>
        <taxon>Actinopterygii</taxon>
        <taxon>Neopterygii</taxon>
        <taxon>Teleostei</taxon>
        <taxon>Neoteleostei</taxon>
        <taxon>Acanthomorphata</taxon>
        <taxon>Eupercaria</taxon>
        <taxon>Tetraodontiformes</taxon>
        <taxon>Tetradontoidea</taxon>
        <taxon>Tetraodontidae</taxon>
        <taxon>Takifugu</taxon>
    </lineage>
</organism>
<feature type="region of interest" description="Disordered" evidence="1">
    <location>
        <begin position="77"/>
        <end position="98"/>
    </location>
</feature>
<sequence length="130" mass="13855">MTGITHTVCCRSLGISSAAGGSRRSRYVRLHLLLTHHAGTKNNVAPLTKSITPSCCPSWPVGASRWRRILASFGRHMSPVGADDETGGRGERREEGLAGCAAPRLRYQQQHSSSSTAAAAQQLLMDADGL</sequence>
<feature type="compositionally biased region" description="Basic and acidic residues" evidence="1">
    <location>
        <begin position="86"/>
        <end position="96"/>
    </location>
</feature>
<reference evidence="2 3" key="1">
    <citation type="submission" date="2019-04" db="EMBL/GenBank/DDBJ databases">
        <title>Chromosome genome assembly for Takifugu flavidus.</title>
        <authorList>
            <person name="Xiao S."/>
        </authorList>
    </citation>
    <scope>NUCLEOTIDE SEQUENCE [LARGE SCALE GENOMIC DNA]</scope>
    <source>
        <strain evidence="2">HTHZ2018</strain>
        <tissue evidence="2">Muscle</tissue>
    </source>
</reference>
<protein>
    <submittedName>
        <fullName evidence="2">Uncharacterized protein</fullName>
    </submittedName>
</protein>
<dbReference type="Proteomes" id="UP000324091">
    <property type="component" value="Chromosome 9"/>
</dbReference>
<evidence type="ECO:0000313" key="2">
    <source>
        <dbReference type="EMBL" id="TWW55449.1"/>
    </source>
</evidence>
<dbReference type="AlphaFoldDB" id="A0A5C6MKX0"/>
<dbReference type="EMBL" id="RHFK02000022">
    <property type="protein sequence ID" value="TWW55449.1"/>
    <property type="molecule type" value="Genomic_DNA"/>
</dbReference>